<dbReference type="GO" id="GO:0007507">
    <property type="term" value="P:heart development"/>
    <property type="evidence" value="ECO:0007669"/>
    <property type="project" value="TreeGrafter"/>
</dbReference>
<organism evidence="6 7">
    <name type="scientific">Nezara viridula</name>
    <name type="common">Southern green stink bug</name>
    <name type="synonym">Cimex viridulus</name>
    <dbReference type="NCBI Taxonomy" id="85310"/>
    <lineage>
        <taxon>Eukaryota</taxon>
        <taxon>Metazoa</taxon>
        <taxon>Ecdysozoa</taxon>
        <taxon>Arthropoda</taxon>
        <taxon>Hexapoda</taxon>
        <taxon>Insecta</taxon>
        <taxon>Pterygota</taxon>
        <taxon>Neoptera</taxon>
        <taxon>Paraneoptera</taxon>
        <taxon>Hemiptera</taxon>
        <taxon>Heteroptera</taxon>
        <taxon>Panheteroptera</taxon>
        <taxon>Pentatomomorpha</taxon>
        <taxon>Pentatomoidea</taxon>
        <taxon>Pentatomidae</taxon>
        <taxon>Pentatominae</taxon>
        <taxon>Nezara</taxon>
    </lineage>
</organism>
<dbReference type="GO" id="GO:0005576">
    <property type="term" value="C:extracellular region"/>
    <property type="evidence" value="ECO:0007669"/>
    <property type="project" value="TreeGrafter"/>
</dbReference>
<dbReference type="Proteomes" id="UP001152798">
    <property type="component" value="Chromosome 1"/>
</dbReference>
<dbReference type="OrthoDB" id="5989160at2759"/>
<keyword evidence="3" id="KW-0245">EGF-like domain</keyword>
<dbReference type="PROSITE" id="PS01186">
    <property type="entry name" value="EGF_2"/>
    <property type="match status" value="1"/>
</dbReference>
<dbReference type="InterPro" id="IPR000742">
    <property type="entry name" value="EGF"/>
</dbReference>
<dbReference type="SUPFAM" id="SSF82895">
    <property type="entry name" value="TSP-1 type 1 repeat"/>
    <property type="match status" value="1"/>
</dbReference>
<feature type="disulfide bond" evidence="3">
    <location>
        <begin position="339"/>
        <end position="348"/>
    </location>
</feature>
<dbReference type="Pfam" id="PF02210">
    <property type="entry name" value="Laminin_G_2"/>
    <property type="match status" value="1"/>
</dbReference>
<name>A0A9P0GW71_NEZVI</name>
<dbReference type="SMART" id="SM00209">
    <property type="entry name" value="TSP1"/>
    <property type="match status" value="1"/>
</dbReference>
<dbReference type="PROSITE" id="PS50026">
    <property type="entry name" value="EGF_3"/>
    <property type="match status" value="3"/>
</dbReference>
<dbReference type="GO" id="GO:0007368">
    <property type="term" value="P:determination of left/right symmetry"/>
    <property type="evidence" value="ECO:0007669"/>
    <property type="project" value="TreeGrafter"/>
</dbReference>
<gene>
    <name evidence="6" type="ORF">NEZAVI_LOCUS1360</name>
</gene>
<feature type="disulfide bond" evidence="3">
    <location>
        <begin position="385"/>
        <end position="395"/>
    </location>
</feature>
<dbReference type="Gene3D" id="2.60.120.200">
    <property type="match status" value="1"/>
</dbReference>
<dbReference type="PROSITE" id="PS50092">
    <property type="entry name" value="TSP1"/>
    <property type="match status" value="1"/>
</dbReference>
<feature type="region of interest" description="Disordered" evidence="4">
    <location>
        <begin position="162"/>
        <end position="182"/>
    </location>
</feature>
<dbReference type="InterPro" id="IPR000884">
    <property type="entry name" value="TSP1_rpt"/>
</dbReference>
<evidence type="ECO:0000256" key="2">
    <source>
        <dbReference type="ARBA" id="ARBA00023157"/>
    </source>
</evidence>
<feature type="domain" description="EGF-like" evidence="5">
    <location>
        <begin position="258"/>
        <end position="288"/>
    </location>
</feature>
<dbReference type="InterPro" id="IPR013320">
    <property type="entry name" value="ConA-like_dom_sf"/>
</dbReference>
<dbReference type="GO" id="GO:0038100">
    <property type="term" value="F:nodal binding"/>
    <property type="evidence" value="ECO:0007669"/>
    <property type="project" value="TreeGrafter"/>
</dbReference>
<feature type="domain" description="EGF-like" evidence="5">
    <location>
        <begin position="317"/>
        <end position="349"/>
    </location>
</feature>
<dbReference type="SUPFAM" id="SSF49899">
    <property type="entry name" value="Concanavalin A-like lectins/glucanases"/>
    <property type="match status" value="1"/>
</dbReference>
<evidence type="ECO:0000256" key="4">
    <source>
        <dbReference type="SAM" id="MobiDB-lite"/>
    </source>
</evidence>
<sequence length="475" mass="52628">MSASILSVQLLRRECSLTVSQEQLNRKPAGGTLFSLRSRRQEECYFAVEVAGPDAVKLVHSGPNGTQSVLVPAQLADGKWHRLALGIQDDSSVRSYFDCRWVSTDILRKNSLEIPEDADLVIGYLFSGELEDMVLVSDPAGVAQQCSTNLTPALDPLLEAARPHRKQHRPSSSPSHWYPMDETTLTPRNEQLFQDDEDFEGSGSTELQQKPEWSDWSECSVTCGLGTQHRNSLCADENCIERRETRPCNARPCPRRASQNDCRCENGGRCRKRGGCHCKGGWHGAQCEEPVCNALCHQRGGTCTAPGVCVCPAGLCQDPICDPECKNGGHCLRNNQCQCPPNTSGDHCQNYTCGAGCQNGGTCVGPGLCECPHNSTGLLCEVPLCEPPCENSATCAPGNICLCHPHSSGPRCHDKKCEYRPVQEPYTRGFRRLVKKRYETKCEPWSWKSCLRTVPEYQTVYKTFYRTTYKCIDQP</sequence>
<dbReference type="InterPro" id="IPR001791">
    <property type="entry name" value="Laminin_G"/>
</dbReference>
<dbReference type="PANTHER" id="PTHR14949">
    <property type="entry name" value="EGF-LIKE-DOMAIN, MULTIPLE 7, 8"/>
    <property type="match status" value="1"/>
</dbReference>
<keyword evidence="1" id="KW-0732">Signal</keyword>
<feature type="domain" description="EGF-like" evidence="5">
    <location>
        <begin position="381"/>
        <end position="413"/>
    </location>
</feature>
<dbReference type="GO" id="GO:0009986">
    <property type="term" value="C:cell surface"/>
    <property type="evidence" value="ECO:0007669"/>
    <property type="project" value="TreeGrafter"/>
</dbReference>
<dbReference type="EMBL" id="OV725077">
    <property type="protein sequence ID" value="CAH1390104.1"/>
    <property type="molecule type" value="Genomic_DNA"/>
</dbReference>
<feature type="disulfide bond" evidence="3">
    <location>
        <begin position="278"/>
        <end position="287"/>
    </location>
</feature>
<reference evidence="6" key="1">
    <citation type="submission" date="2022-01" db="EMBL/GenBank/DDBJ databases">
        <authorList>
            <person name="King R."/>
        </authorList>
    </citation>
    <scope>NUCLEOTIDE SEQUENCE</scope>
</reference>
<evidence type="ECO:0000256" key="1">
    <source>
        <dbReference type="ARBA" id="ARBA00022729"/>
    </source>
</evidence>
<dbReference type="PROSITE" id="PS00022">
    <property type="entry name" value="EGF_1"/>
    <property type="match status" value="3"/>
</dbReference>
<accession>A0A9P0GW71</accession>
<evidence type="ECO:0000313" key="6">
    <source>
        <dbReference type="EMBL" id="CAH1390104.1"/>
    </source>
</evidence>
<dbReference type="Gene3D" id="2.10.25.10">
    <property type="entry name" value="Laminin"/>
    <property type="match status" value="3"/>
</dbReference>
<dbReference type="GO" id="GO:0070697">
    <property type="term" value="F:activin receptor binding"/>
    <property type="evidence" value="ECO:0007669"/>
    <property type="project" value="TreeGrafter"/>
</dbReference>
<keyword evidence="2 3" id="KW-1015">Disulfide bond</keyword>
<evidence type="ECO:0000313" key="7">
    <source>
        <dbReference type="Proteomes" id="UP001152798"/>
    </source>
</evidence>
<dbReference type="Gene3D" id="2.20.100.10">
    <property type="entry name" value="Thrombospondin type-1 (TSP1) repeat"/>
    <property type="match status" value="1"/>
</dbReference>
<protein>
    <recommendedName>
        <fullName evidence="5">EGF-like domain-containing protein</fullName>
    </recommendedName>
</protein>
<feature type="disulfide bond" evidence="3">
    <location>
        <begin position="403"/>
        <end position="412"/>
    </location>
</feature>
<dbReference type="Pfam" id="PF00090">
    <property type="entry name" value="TSP_1"/>
    <property type="match status" value="1"/>
</dbReference>
<dbReference type="InterPro" id="IPR036383">
    <property type="entry name" value="TSP1_rpt_sf"/>
</dbReference>
<dbReference type="PANTHER" id="PTHR14949:SF54">
    <property type="entry name" value="VWFD DOMAIN-CONTAINING PROTEIN"/>
    <property type="match status" value="1"/>
</dbReference>
<evidence type="ECO:0000256" key="3">
    <source>
        <dbReference type="PROSITE-ProRule" id="PRU00076"/>
    </source>
</evidence>
<dbReference type="InterPro" id="IPR050969">
    <property type="entry name" value="Dev_Signal_Modulators"/>
</dbReference>
<proteinExistence type="predicted"/>
<dbReference type="GO" id="GO:0009952">
    <property type="term" value="P:anterior/posterior pattern specification"/>
    <property type="evidence" value="ECO:0007669"/>
    <property type="project" value="TreeGrafter"/>
</dbReference>
<dbReference type="AlphaFoldDB" id="A0A9P0GW71"/>
<dbReference type="SMART" id="SM00181">
    <property type="entry name" value="EGF"/>
    <property type="match status" value="4"/>
</dbReference>
<comment type="caution">
    <text evidence="3">Lacks conserved residue(s) required for the propagation of feature annotation.</text>
</comment>
<dbReference type="GO" id="GO:0038092">
    <property type="term" value="P:nodal signaling pathway"/>
    <property type="evidence" value="ECO:0007669"/>
    <property type="project" value="TreeGrafter"/>
</dbReference>
<keyword evidence="7" id="KW-1185">Reference proteome</keyword>
<feature type="disulfide bond" evidence="3">
    <location>
        <begin position="321"/>
        <end position="331"/>
    </location>
</feature>
<evidence type="ECO:0000259" key="5">
    <source>
        <dbReference type="PROSITE" id="PS50026"/>
    </source>
</evidence>